<evidence type="ECO:0000256" key="1">
    <source>
        <dbReference type="ARBA" id="ARBA00001947"/>
    </source>
</evidence>
<evidence type="ECO:0000256" key="9">
    <source>
        <dbReference type="ARBA" id="ARBA00022833"/>
    </source>
</evidence>
<dbReference type="Pfam" id="PF04567">
    <property type="entry name" value="RNA_pol_Rpb2_5"/>
    <property type="match status" value="1"/>
</dbReference>
<dbReference type="GO" id="GO:0003899">
    <property type="term" value="F:DNA-directed RNA polymerase activity"/>
    <property type="evidence" value="ECO:0007669"/>
    <property type="project" value="UniProtKB-EC"/>
</dbReference>
<dbReference type="Pfam" id="PF04560">
    <property type="entry name" value="RNA_pol_Rpb2_7"/>
    <property type="match status" value="1"/>
</dbReference>
<feature type="domain" description="RNA polymerase Rpb2" evidence="18">
    <location>
        <begin position="92"/>
        <end position="125"/>
    </location>
</feature>
<dbReference type="InterPro" id="IPR014724">
    <property type="entry name" value="RNA_pol_RPB2_OB-fold"/>
</dbReference>
<dbReference type="AlphaFoldDB" id="A0A7D5XPW7"/>
<evidence type="ECO:0000256" key="6">
    <source>
        <dbReference type="ARBA" id="ARBA00022679"/>
    </source>
</evidence>
<dbReference type="InterPro" id="IPR007647">
    <property type="entry name" value="RNA_pol_Rpb2_5"/>
</dbReference>
<dbReference type="Proteomes" id="UP000510821">
    <property type="component" value="Chromosome"/>
</dbReference>
<protein>
    <recommendedName>
        <fullName evidence="14">DNA-directed RNA polymerase subunit beta</fullName>
        <ecNumber evidence="14">2.7.7.6</ecNumber>
    </recommendedName>
</protein>
<feature type="domain" description="RNA polymerase Rpb2" evidence="16">
    <location>
        <begin position="513"/>
        <end position="604"/>
    </location>
</feature>
<dbReference type="Pfam" id="PF00562">
    <property type="entry name" value="RNA_pol_Rpb2_6"/>
    <property type="match status" value="1"/>
</dbReference>
<dbReference type="InterPro" id="IPR015712">
    <property type="entry name" value="DNA-dir_RNA_pol_su2"/>
</dbReference>
<keyword evidence="5" id="KW-0963">Cytoplasm</keyword>
<feature type="domain" description="RNA polymerase Rpb2" evidence="17">
    <location>
        <begin position="10"/>
        <end position="71"/>
    </location>
</feature>
<evidence type="ECO:0000256" key="2">
    <source>
        <dbReference type="ARBA" id="ARBA00004496"/>
    </source>
</evidence>
<reference evidence="20" key="1">
    <citation type="submission" date="2020-07" db="EMBL/GenBank/DDBJ databases">
        <title>Metabolic diversity and evolutionary history of the archaeal phylum ###Micrarchaeota### uncovered from a freshwater lake metagenome.</title>
        <authorList>
            <person name="Kadnikov V.V."/>
            <person name="Savvichev A.S."/>
            <person name="Mardanov A.V."/>
            <person name="Beletsky A.V."/>
            <person name="Chupakov A.V."/>
            <person name="Kokryatskaya N.M."/>
            <person name="Pimenov N.V."/>
            <person name="Ravin N.V."/>
        </authorList>
    </citation>
    <scope>NUCLEOTIDE SEQUENCE [LARGE SCALE GENOMIC DNA]</scope>
</reference>
<sequence length="608" mass="68171">MEKSKEKTAVYLNGRLVGFHEDGSALTASLREKRRSGIISRQSNFAYFPRERSLYINTDSGRARRPYIVVDKGKSRLAPEVGEKLRKKEVSWDYLITNGIIEYLDAEEEENAFVATREEELTDEHTHLEIDPVSIVGVTVAQLPFPEYNSSPRITMACAMSKQSLGHYASNFNIRMDSRAHLLYYPQVPLVQTRPYRTLKFSKRPCGQNFVVAVATYYGYNMGDAIVINRNAIDRALARSVFYKTYETEERRYPGGQKDKFEIPQPTVAGYREEAMYAKLGEDGIIFPEAEVQAKDVLVGKTSPPRFLEEVSGFGIAEEKKRENSSVLKEGEEGFVDSVLLTESPSGNKLVKVKVRSVKIPETGDKFASRHGQKGVIGLLANQEDLPFTEHGVVPDLIINPHAIPSRMTAGHILEMLGGKAASMHGKIMDGTAFNGDKEETFSKILESYGFKSDGKERLYDGISGEAIEAEIFVGVVYYQKLHHLVSNKMHVRSRGPVQLLTHQPTEGRAREGGLRFGEMERDCLIGHGASMLLKERMLEESDKTTELICSKCGSVAVTDHIRNKSYCPLCGEADELYHIEISYAFKLLLDEIKAIGVFPRIMLKDKA</sequence>
<evidence type="ECO:0000256" key="5">
    <source>
        <dbReference type="ARBA" id="ARBA00022490"/>
    </source>
</evidence>
<dbReference type="InterPro" id="IPR019969">
    <property type="entry name" value="RNAP_Rpo2"/>
</dbReference>
<evidence type="ECO:0000256" key="14">
    <source>
        <dbReference type="RuleBase" id="RU363031"/>
    </source>
</evidence>
<feature type="domain" description="DNA-directed RNA polymerase subunit 2 hybrid-binding" evidence="15">
    <location>
        <begin position="142"/>
        <end position="511"/>
    </location>
</feature>
<dbReference type="KEGG" id="flt:Sv326_0812"/>
<dbReference type="InterPro" id="IPR037033">
    <property type="entry name" value="DNA-dir_RNAP_su2_hyb_sf"/>
</dbReference>
<evidence type="ECO:0000256" key="11">
    <source>
        <dbReference type="ARBA" id="ARBA00023163"/>
    </source>
</evidence>
<evidence type="ECO:0000256" key="13">
    <source>
        <dbReference type="ARBA" id="ARBA00048552"/>
    </source>
</evidence>
<proteinExistence type="inferred from homology"/>
<dbReference type="CDD" id="cd00653">
    <property type="entry name" value="RNA_pol_B_RPB2"/>
    <property type="match status" value="1"/>
</dbReference>
<dbReference type="GO" id="GO:0032549">
    <property type="term" value="F:ribonucleoside binding"/>
    <property type="evidence" value="ECO:0007669"/>
    <property type="project" value="InterPro"/>
</dbReference>
<dbReference type="EMBL" id="CP058998">
    <property type="protein sequence ID" value="QLJ52987.1"/>
    <property type="molecule type" value="Genomic_DNA"/>
</dbReference>
<evidence type="ECO:0000256" key="7">
    <source>
        <dbReference type="ARBA" id="ARBA00022695"/>
    </source>
</evidence>
<dbReference type="PROSITE" id="PS01166">
    <property type="entry name" value="RNA_POL_BETA"/>
    <property type="match status" value="1"/>
</dbReference>
<comment type="catalytic activity">
    <reaction evidence="13 14">
        <text>RNA(n) + a ribonucleoside 5'-triphosphate = RNA(n+1) + diphosphate</text>
        <dbReference type="Rhea" id="RHEA:21248"/>
        <dbReference type="Rhea" id="RHEA-COMP:14527"/>
        <dbReference type="Rhea" id="RHEA-COMP:17342"/>
        <dbReference type="ChEBI" id="CHEBI:33019"/>
        <dbReference type="ChEBI" id="CHEBI:61557"/>
        <dbReference type="ChEBI" id="CHEBI:140395"/>
        <dbReference type="EC" id="2.7.7.6"/>
    </reaction>
</comment>
<name>A0A7D5XPW7_FERL1</name>
<dbReference type="Gene3D" id="3.90.1070.20">
    <property type="match status" value="1"/>
</dbReference>
<evidence type="ECO:0000256" key="10">
    <source>
        <dbReference type="ARBA" id="ARBA00023125"/>
    </source>
</evidence>
<gene>
    <name evidence="19" type="ORF">Sv326_0812</name>
</gene>
<dbReference type="GO" id="GO:0000428">
    <property type="term" value="C:DNA-directed RNA polymerase complex"/>
    <property type="evidence" value="ECO:0007669"/>
    <property type="project" value="UniProtKB-KW"/>
</dbReference>
<dbReference type="InterPro" id="IPR007120">
    <property type="entry name" value="DNA-dir_RNAP_su2_dom"/>
</dbReference>
<dbReference type="InterPro" id="IPR007121">
    <property type="entry name" value="RNA_pol_bsu_CS"/>
</dbReference>
<evidence type="ECO:0000256" key="3">
    <source>
        <dbReference type="ARBA" id="ARBA00006835"/>
    </source>
</evidence>
<evidence type="ECO:0000313" key="19">
    <source>
        <dbReference type="EMBL" id="QLJ52987.1"/>
    </source>
</evidence>
<comment type="function">
    <text evidence="14">DNA-dependent RNA polymerase catalyzes the transcription of DNA into RNA using the four ribonucleoside triphosphates as substrates.</text>
</comment>
<dbReference type="EC" id="2.7.7.6" evidence="14"/>
<comment type="cofactor">
    <cofactor evidence="1">
        <name>Zn(2+)</name>
        <dbReference type="ChEBI" id="CHEBI:29105"/>
    </cofactor>
</comment>
<evidence type="ECO:0000256" key="4">
    <source>
        <dbReference type="ARBA" id="ARBA00022478"/>
    </source>
</evidence>
<dbReference type="GO" id="GO:0008270">
    <property type="term" value="F:zinc ion binding"/>
    <property type="evidence" value="ECO:0007669"/>
    <property type="project" value="InterPro"/>
</dbReference>
<keyword evidence="4 14" id="KW-0240">DNA-directed RNA polymerase</keyword>
<comment type="subcellular location">
    <subcellularLocation>
        <location evidence="2">Cytoplasm</location>
    </subcellularLocation>
</comment>
<dbReference type="FunFam" id="2.40.270.10:FF:000011">
    <property type="entry name" value="DNA-directed RNA polymerase subunit beta"/>
    <property type="match status" value="1"/>
</dbReference>
<dbReference type="InterPro" id="IPR007646">
    <property type="entry name" value="RNA_pol_Rpb2_4"/>
</dbReference>
<dbReference type="Gene3D" id="3.90.1800.10">
    <property type="entry name" value="RNA polymerase alpha subunit dimerisation domain"/>
    <property type="match status" value="1"/>
</dbReference>
<keyword evidence="9" id="KW-0862">Zinc</keyword>
<organism evidence="19 20">
    <name type="scientific">Fermentimicrarchaeum limneticum</name>
    <dbReference type="NCBI Taxonomy" id="2795018"/>
    <lineage>
        <taxon>Archaea</taxon>
        <taxon>Candidatus Micrarchaeota</taxon>
        <taxon>Candidatus Fermentimicrarchaeales</taxon>
        <taxon>Candidatus Fermentimicrarchaeaceae</taxon>
        <taxon>Candidatus Fermentimicrarchaeum</taxon>
    </lineage>
</organism>
<evidence type="ECO:0000259" key="18">
    <source>
        <dbReference type="Pfam" id="PF04567"/>
    </source>
</evidence>
<evidence type="ECO:0000256" key="12">
    <source>
        <dbReference type="ARBA" id="ARBA00025838"/>
    </source>
</evidence>
<evidence type="ECO:0000259" key="15">
    <source>
        <dbReference type="Pfam" id="PF00562"/>
    </source>
</evidence>
<keyword evidence="10" id="KW-0238">DNA-binding</keyword>
<dbReference type="GO" id="GO:0003677">
    <property type="term" value="F:DNA binding"/>
    <property type="evidence" value="ECO:0007669"/>
    <property type="project" value="UniProtKB-KW"/>
</dbReference>
<comment type="subunit">
    <text evidence="12">Part of the RNA polymerase complex.</text>
</comment>
<dbReference type="NCBIfam" id="TIGR03670">
    <property type="entry name" value="rpoB_arch"/>
    <property type="match status" value="1"/>
</dbReference>
<evidence type="ECO:0000256" key="8">
    <source>
        <dbReference type="ARBA" id="ARBA00022723"/>
    </source>
</evidence>
<evidence type="ECO:0000313" key="20">
    <source>
        <dbReference type="Proteomes" id="UP000510821"/>
    </source>
</evidence>
<evidence type="ECO:0000259" key="17">
    <source>
        <dbReference type="Pfam" id="PF04566"/>
    </source>
</evidence>
<dbReference type="GO" id="GO:0005737">
    <property type="term" value="C:cytoplasm"/>
    <property type="evidence" value="ECO:0007669"/>
    <property type="project" value="UniProtKB-SubCell"/>
</dbReference>
<dbReference type="Gene3D" id="2.40.50.150">
    <property type="match status" value="1"/>
</dbReference>
<dbReference type="Gene3D" id="2.40.270.10">
    <property type="entry name" value="DNA-directed RNA polymerase, subunit 2, domain 6"/>
    <property type="match status" value="1"/>
</dbReference>
<evidence type="ECO:0000259" key="16">
    <source>
        <dbReference type="Pfam" id="PF04560"/>
    </source>
</evidence>
<dbReference type="PANTHER" id="PTHR20856">
    <property type="entry name" value="DNA-DIRECTED RNA POLYMERASE I SUBUNIT 2"/>
    <property type="match status" value="1"/>
</dbReference>
<keyword evidence="7 14" id="KW-0548">Nucleotidyltransferase</keyword>
<keyword evidence="8" id="KW-0479">Metal-binding</keyword>
<keyword evidence="11 14" id="KW-0804">Transcription</keyword>
<comment type="similarity">
    <text evidence="3 14">Belongs to the RNA polymerase beta chain family.</text>
</comment>
<dbReference type="GO" id="GO:0006351">
    <property type="term" value="P:DNA-templated transcription"/>
    <property type="evidence" value="ECO:0007669"/>
    <property type="project" value="InterPro"/>
</dbReference>
<dbReference type="SUPFAM" id="SSF64484">
    <property type="entry name" value="beta and beta-prime subunits of DNA dependent RNA-polymerase"/>
    <property type="match status" value="1"/>
</dbReference>
<dbReference type="Pfam" id="PF04566">
    <property type="entry name" value="RNA_pol_Rpb2_4"/>
    <property type="match status" value="1"/>
</dbReference>
<dbReference type="InterPro" id="IPR007641">
    <property type="entry name" value="RNA_pol_Rpb2_7"/>
</dbReference>
<accession>A0A7D5XPW7</accession>
<keyword evidence="6 14" id="KW-0808">Transferase</keyword>